<dbReference type="PROSITE" id="PS50240">
    <property type="entry name" value="TRYPSIN_DOM"/>
    <property type="match status" value="1"/>
</dbReference>
<evidence type="ECO:0000313" key="11">
    <source>
        <dbReference type="Ensembl" id="ENSECRP00000002557.1"/>
    </source>
</evidence>
<feature type="signal peptide" evidence="9">
    <location>
        <begin position="1"/>
        <end position="30"/>
    </location>
</feature>
<comment type="catalytic activity">
    <reaction evidence="1">
        <text>Preferential cleavage: Arg-|-Xaa, Lys-|-Xaa.</text>
        <dbReference type="EC" id="3.4.21.10"/>
    </reaction>
</comment>
<dbReference type="InterPro" id="IPR043504">
    <property type="entry name" value="Peptidase_S1_PA_chymotrypsin"/>
</dbReference>
<reference evidence="11" key="3">
    <citation type="submission" date="2025-09" db="UniProtKB">
        <authorList>
            <consortium name="Ensembl"/>
        </authorList>
    </citation>
    <scope>IDENTIFICATION</scope>
</reference>
<evidence type="ECO:0000313" key="12">
    <source>
        <dbReference type="Proteomes" id="UP000694620"/>
    </source>
</evidence>
<dbReference type="InterPro" id="IPR018114">
    <property type="entry name" value="TRYPSIN_HIS"/>
</dbReference>
<dbReference type="PROSITE" id="PS00134">
    <property type="entry name" value="TRYPSIN_HIS"/>
    <property type="match status" value="1"/>
</dbReference>
<evidence type="ECO:0000256" key="7">
    <source>
        <dbReference type="ARBA" id="ARBA00023157"/>
    </source>
</evidence>
<dbReference type="GO" id="GO:0004252">
    <property type="term" value="F:serine-type endopeptidase activity"/>
    <property type="evidence" value="ECO:0007669"/>
    <property type="project" value="InterPro"/>
</dbReference>
<evidence type="ECO:0000256" key="8">
    <source>
        <dbReference type="RuleBase" id="RU363034"/>
    </source>
</evidence>
<proteinExistence type="predicted"/>
<keyword evidence="12" id="KW-1185">Reference proteome</keyword>
<dbReference type="InterPro" id="IPR001314">
    <property type="entry name" value="Peptidase_S1A"/>
</dbReference>
<dbReference type="Gene3D" id="2.40.10.10">
    <property type="entry name" value="Trypsin-like serine proteases"/>
    <property type="match status" value="1"/>
</dbReference>
<dbReference type="AlphaFoldDB" id="A0A8C4RIC7"/>
<reference evidence="11" key="2">
    <citation type="submission" date="2025-08" db="UniProtKB">
        <authorList>
            <consortium name="Ensembl"/>
        </authorList>
    </citation>
    <scope>IDENTIFICATION</scope>
</reference>
<keyword evidence="4 8" id="KW-0645">Protease</keyword>
<dbReference type="SMART" id="SM00020">
    <property type="entry name" value="Tryp_SPc"/>
    <property type="match status" value="1"/>
</dbReference>
<dbReference type="PANTHER" id="PTHR24252:SF8">
    <property type="entry name" value="ACROSIN"/>
    <property type="match status" value="1"/>
</dbReference>
<evidence type="ECO:0000256" key="5">
    <source>
        <dbReference type="ARBA" id="ARBA00022801"/>
    </source>
</evidence>
<dbReference type="InterPro" id="IPR033116">
    <property type="entry name" value="TRYPSIN_SER"/>
</dbReference>
<reference evidence="11" key="1">
    <citation type="submission" date="2021-06" db="EMBL/GenBank/DDBJ databases">
        <authorList>
            <consortium name="Wellcome Sanger Institute Data Sharing"/>
        </authorList>
    </citation>
    <scope>NUCLEOTIDE SEQUENCE [LARGE SCALE GENOMIC DNA]</scope>
</reference>
<keyword evidence="7" id="KW-1015">Disulfide bond</keyword>
<dbReference type="Proteomes" id="UP000694620">
    <property type="component" value="Chromosome 5"/>
</dbReference>
<dbReference type="Ensembl" id="ENSECRT00000002592.1">
    <property type="protein sequence ID" value="ENSECRP00000002557.1"/>
    <property type="gene ID" value="ENSECRG00000001737.1"/>
</dbReference>
<evidence type="ECO:0000259" key="10">
    <source>
        <dbReference type="PROSITE" id="PS50240"/>
    </source>
</evidence>
<protein>
    <recommendedName>
        <fullName evidence="3">Acrosin</fullName>
        <ecNumber evidence="2">3.4.21.10</ecNumber>
    </recommendedName>
</protein>
<evidence type="ECO:0000256" key="2">
    <source>
        <dbReference type="ARBA" id="ARBA00012050"/>
    </source>
</evidence>
<feature type="chain" id="PRO_5034511073" description="Acrosin" evidence="9">
    <location>
        <begin position="31"/>
        <end position="267"/>
    </location>
</feature>
<name>A0A8C4RIC7_ERPCA</name>
<evidence type="ECO:0000256" key="3">
    <source>
        <dbReference type="ARBA" id="ARBA00017161"/>
    </source>
</evidence>
<keyword evidence="6 8" id="KW-0720">Serine protease</keyword>
<dbReference type="Pfam" id="PF00089">
    <property type="entry name" value="Trypsin"/>
    <property type="match status" value="1"/>
</dbReference>
<dbReference type="PANTHER" id="PTHR24252">
    <property type="entry name" value="ACROSIN-RELATED"/>
    <property type="match status" value="1"/>
</dbReference>
<dbReference type="CDD" id="cd00190">
    <property type="entry name" value="Tryp_SPc"/>
    <property type="match status" value="1"/>
</dbReference>
<dbReference type="InterPro" id="IPR009003">
    <property type="entry name" value="Peptidase_S1_PA"/>
</dbReference>
<dbReference type="PRINTS" id="PR00722">
    <property type="entry name" value="CHYMOTRYPSIN"/>
</dbReference>
<dbReference type="SUPFAM" id="SSF50494">
    <property type="entry name" value="Trypsin-like serine proteases"/>
    <property type="match status" value="1"/>
</dbReference>
<dbReference type="FunFam" id="2.40.10.10:FF:000068">
    <property type="entry name" value="transmembrane protease serine 2"/>
    <property type="match status" value="1"/>
</dbReference>
<dbReference type="EC" id="3.4.21.10" evidence="2"/>
<evidence type="ECO:0000256" key="1">
    <source>
        <dbReference type="ARBA" id="ARBA00001656"/>
    </source>
</evidence>
<evidence type="ECO:0000256" key="6">
    <source>
        <dbReference type="ARBA" id="ARBA00022825"/>
    </source>
</evidence>
<evidence type="ECO:0000256" key="9">
    <source>
        <dbReference type="SAM" id="SignalP"/>
    </source>
</evidence>
<dbReference type="GeneTree" id="ENSGT00940000162430"/>
<feature type="domain" description="Peptidase S1" evidence="10">
    <location>
        <begin position="41"/>
        <end position="259"/>
    </location>
</feature>
<dbReference type="PROSITE" id="PS00135">
    <property type="entry name" value="TRYPSIN_SER"/>
    <property type="match status" value="1"/>
</dbReference>
<dbReference type="InterPro" id="IPR001254">
    <property type="entry name" value="Trypsin_dom"/>
</dbReference>
<evidence type="ECO:0000256" key="4">
    <source>
        <dbReference type="ARBA" id="ARBA00022670"/>
    </source>
</evidence>
<sequence length="267" mass="30286">DHSVTTNVLGHLLPFLFTFNLFTSFSGSCGIRFFESVQETVIGGSDSLPGAWPWQVSLQYNFEHKCEGSIISNNWILTAAHCLENYNSWKVVAGLNERHLYEWSTQIRYPIKFILHNKFKERTVENDIALVRLDSPLFFTDFIQPICILNQKVEEINFTNCFITETGVHRCIAQCQEIKSNWNGKSVTDKMLCAGYKEGGIGACWGDSGGPLQCFSEKKRRFYLVGITSWVKNGCALPGNPAVFTCVSSYFAWIQKAQASYEKLENK</sequence>
<organism evidence="11 12">
    <name type="scientific">Erpetoichthys calabaricus</name>
    <name type="common">Rope fish</name>
    <name type="synonym">Calamoichthys calabaricus</name>
    <dbReference type="NCBI Taxonomy" id="27687"/>
    <lineage>
        <taxon>Eukaryota</taxon>
        <taxon>Metazoa</taxon>
        <taxon>Chordata</taxon>
        <taxon>Craniata</taxon>
        <taxon>Vertebrata</taxon>
        <taxon>Euteleostomi</taxon>
        <taxon>Actinopterygii</taxon>
        <taxon>Polypteriformes</taxon>
        <taxon>Polypteridae</taxon>
        <taxon>Erpetoichthys</taxon>
    </lineage>
</organism>
<accession>A0A8C4RIC7</accession>
<dbReference type="GO" id="GO:0006508">
    <property type="term" value="P:proteolysis"/>
    <property type="evidence" value="ECO:0007669"/>
    <property type="project" value="UniProtKB-KW"/>
</dbReference>
<keyword evidence="5 8" id="KW-0378">Hydrolase</keyword>
<keyword evidence="9" id="KW-0732">Signal</keyword>